<dbReference type="OrthoDB" id="10006572at2759"/>
<dbReference type="FunFam" id="1.10.418.10:FF:000015">
    <property type="entry name" value="Parvin beta"/>
    <property type="match status" value="1"/>
</dbReference>
<evidence type="ECO:0000256" key="9">
    <source>
        <dbReference type="ARBA" id="ARBA00023125"/>
    </source>
</evidence>
<dbReference type="InterPro" id="IPR038096">
    <property type="entry name" value="TEA/ATTS_sf"/>
</dbReference>
<dbReference type="GO" id="GO:0007155">
    <property type="term" value="P:cell adhesion"/>
    <property type="evidence" value="ECO:0007669"/>
    <property type="project" value="UniProtKB-KW"/>
</dbReference>
<evidence type="ECO:0000256" key="10">
    <source>
        <dbReference type="ARBA" id="ARBA00023163"/>
    </source>
</evidence>
<protein>
    <submittedName>
        <fullName evidence="18">Transcriptional enhancer factor TEF-1</fullName>
    </submittedName>
</protein>
<dbReference type="GO" id="GO:0030017">
    <property type="term" value="C:sarcomere"/>
    <property type="evidence" value="ECO:0007669"/>
    <property type="project" value="UniProtKB-SubCell"/>
</dbReference>
<dbReference type="Proteomes" id="UP000192578">
    <property type="component" value="Unassembled WGS sequence"/>
</dbReference>
<dbReference type="SUPFAM" id="SSF47576">
    <property type="entry name" value="Calponin-homology domain, CH-domain"/>
    <property type="match status" value="1"/>
</dbReference>
<comment type="caution">
    <text evidence="18">The sequence shown here is derived from an EMBL/GenBank/DDBJ whole genome shotgun (WGS) entry which is preliminary data.</text>
</comment>
<dbReference type="PANTHER" id="PTHR11834">
    <property type="entry name" value="TRANSCRIPTIONAL ENHANCER FACTOR TEF RELATED"/>
    <property type="match status" value="1"/>
</dbReference>
<evidence type="ECO:0000256" key="1">
    <source>
        <dbReference type="ARBA" id="ARBA00004123"/>
    </source>
</evidence>
<dbReference type="SMART" id="SM00426">
    <property type="entry name" value="TEA"/>
    <property type="match status" value="1"/>
</dbReference>
<dbReference type="FunFam" id="1.10.418.10:FF:000011">
    <property type="entry name" value="Parvin, beta"/>
    <property type="match status" value="1"/>
</dbReference>
<feature type="compositionally biased region" description="Acidic residues" evidence="15">
    <location>
        <begin position="451"/>
        <end position="465"/>
    </location>
</feature>
<keyword evidence="10" id="KW-0804">Transcription</keyword>
<dbReference type="EMBL" id="MTYJ01000040">
    <property type="protein sequence ID" value="OQV19394.1"/>
    <property type="molecule type" value="Genomic_DNA"/>
</dbReference>
<dbReference type="CDD" id="cd21304">
    <property type="entry name" value="CH_PARVA_B_rpt1"/>
    <property type="match status" value="1"/>
</dbReference>
<dbReference type="Pfam" id="PF00307">
    <property type="entry name" value="CH"/>
    <property type="match status" value="2"/>
</dbReference>
<feature type="domain" description="Calponin-homology (CH)" evidence="16">
    <location>
        <begin position="102"/>
        <end position="212"/>
    </location>
</feature>
<comment type="similarity">
    <text evidence="4">Belongs to the parvin family.</text>
</comment>
<organism evidence="18 19">
    <name type="scientific">Hypsibius exemplaris</name>
    <name type="common">Freshwater tardigrade</name>
    <dbReference type="NCBI Taxonomy" id="2072580"/>
    <lineage>
        <taxon>Eukaryota</taxon>
        <taxon>Metazoa</taxon>
        <taxon>Ecdysozoa</taxon>
        <taxon>Tardigrada</taxon>
        <taxon>Eutardigrada</taxon>
        <taxon>Parachela</taxon>
        <taxon>Hypsibioidea</taxon>
        <taxon>Hypsibiidae</taxon>
        <taxon>Hypsibius</taxon>
    </lineage>
</organism>
<dbReference type="PANTHER" id="PTHR11834:SF0">
    <property type="entry name" value="PROTEIN SCALLOPED"/>
    <property type="match status" value="1"/>
</dbReference>
<name>A0A1W0WW14_HYPEX</name>
<dbReference type="InterPro" id="IPR036872">
    <property type="entry name" value="CH_dom_sf"/>
</dbReference>
<evidence type="ECO:0000313" key="19">
    <source>
        <dbReference type="Proteomes" id="UP000192578"/>
    </source>
</evidence>
<feature type="region of interest" description="Disordered" evidence="15">
    <location>
        <begin position="420"/>
        <end position="470"/>
    </location>
</feature>
<keyword evidence="7" id="KW-0130">Cell adhesion</keyword>
<keyword evidence="19" id="KW-1185">Reference proteome</keyword>
<dbReference type="Pfam" id="PF01285">
    <property type="entry name" value="TEA"/>
    <property type="match status" value="1"/>
</dbReference>
<dbReference type="CDD" id="cd21306">
    <property type="entry name" value="CH_PARVA_B_rpt2"/>
    <property type="match status" value="1"/>
</dbReference>
<dbReference type="InterPro" id="IPR001715">
    <property type="entry name" value="CH_dom"/>
</dbReference>
<evidence type="ECO:0000256" key="5">
    <source>
        <dbReference type="ARBA" id="ARBA00022490"/>
    </source>
</evidence>
<dbReference type="Gene3D" id="6.10.20.40">
    <property type="entry name" value="TEA/ATTS domain"/>
    <property type="match status" value="1"/>
</dbReference>
<dbReference type="Gene3D" id="1.10.418.10">
    <property type="entry name" value="Calponin-like domain"/>
    <property type="match status" value="2"/>
</dbReference>
<gene>
    <name evidence="18" type="ORF">BV898_06624</name>
</gene>
<dbReference type="GO" id="GO:0005856">
    <property type="term" value="C:cytoskeleton"/>
    <property type="evidence" value="ECO:0007669"/>
    <property type="project" value="UniProtKB-SubCell"/>
</dbReference>
<evidence type="ECO:0000256" key="13">
    <source>
        <dbReference type="ARBA" id="ARBA00023242"/>
    </source>
</evidence>
<keyword evidence="5" id="KW-0963">Cytoplasm</keyword>
<dbReference type="Pfam" id="PF17725">
    <property type="entry name" value="YBD"/>
    <property type="match status" value="1"/>
</dbReference>
<dbReference type="GO" id="GO:0035329">
    <property type="term" value="P:hippo signaling"/>
    <property type="evidence" value="ECO:0007669"/>
    <property type="project" value="TreeGrafter"/>
</dbReference>
<evidence type="ECO:0000313" key="18">
    <source>
        <dbReference type="EMBL" id="OQV19394.1"/>
    </source>
</evidence>
<dbReference type="GO" id="GO:0000978">
    <property type="term" value="F:RNA polymerase II cis-regulatory region sequence-specific DNA binding"/>
    <property type="evidence" value="ECO:0007669"/>
    <property type="project" value="TreeGrafter"/>
</dbReference>
<dbReference type="InterPro" id="IPR000818">
    <property type="entry name" value="TEA/ATTS_dom"/>
</dbReference>
<proteinExistence type="inferred from homology"/>
<dbReference type="AlphaFoldDB" id="A0A1W0WW14"/>
<evidence type="ECO:0000259" key="16">
    <source>
        <dbReference type="PROSITE" id="PS50021"/>
    </source>
</evidence>
<dbReference type="PROSITE" id="PS51088">
    <property type="entry name" value="TEA_2"/>
    <property type="match status" value="1"/>
</dbReference>
<dbReference type="InterPro" id="IPR041086">
    <property type="entry name" value="YBD"/>
</dbReference>
<feature type="domain" description="TEA" evidence="17">
    <location>
        <begin position="463"/>
        <end position="539"/>
    </location>
</feature>
<comment type="subcellular location">
    <subcellularLocation>
        <location evidence="3">Cytoplasm</location>
        <location evidence="3">Cytoskeleton</location>
    </subcellularLocation>
    <subcellularLocation>
        <location evidence="2">Cytoplasm</location>
        <location evidence="2">Myofibril</location>
        <location evidence="2">Sarcomere</location>
    </subcellularLocation>
    <subcellularLocation>
        <location evidence="1">Nucleus</location>
    </subcellularLocation>
</comment>
<dbReference type="PROSITE" id="PS50021">
    <property type="entry name" value="CH"/>
    <property type="match status" value="2"/>
</dbReference>
<dbReference type="GO" id="GO:0005634">
    <property type="term" value="C:nucleus"/>
    <property type="evidence" value="ECO:0007669"/>
    <property type="project" value="UniProtKB-SubCell"/>
</dbReference>
<dbReference type="PRINTS" id="PR00065">
    <property type="entry name" value="TEADOMAIN"/>
</dbReference>
<keyword evidence="11" id="KW-0009">Actin-binding</keyword>
<dbReference type="GO" id="GO:0048568">
    <property type="term" value="P:embryonic organ development"/>
    <property type="evidence" value="ECO:0007669"/>
    <property type="project" value="TreeGrafter"/>
</dbReference>
<dbReference type="GO" id="GO:0000981">
    <property type="term" value="F:DNA-binding transcription factor activity, RNA polymerase II-specific"/>
    <property type="evidence" value="ECO:0007669"/>
    <property type="project" value="TreeGrafter"/>
</dbReference>
<evidence type="ECO:0000256" key="14">
    <source>
        <dbReference type="PROSITE-ProRule" id="PRU00505"/>
    </source>
</evidence>
<evidence type="ECO:0000256" key="4">
    <source>
        <dbReference type="ARBA" id="ARBA00005666"/>
    </source>
</evidence>
<evidence type="ECO:0000256" key="15">
    <source>
        <dbReference type="SAM" id="MobiDB-lite"/>
    </source>
</evidence>
<dbReference type="PROSITE" id="PS00554">
    <property type="entry name" value="TEA_1"/>
    <property type="match status" value="1"/>
</dbReference>
<evidence type="ECO:0000259" key="17">
    <source>
        <dbReference type="PROSITE" id="PS51088"/>
    </source>
</evidence>
<dbReference type="GO" id="GO:0005667">
    <property type="term" value="C:transcription regulator complex"/>
    <property type="evidence" value="ECO:0007669"/>
    <property type="project" value="TreeGrafter"/>
</dbReference>
<sequence length="862" mass="97331">MSINSTLPRSPSVLRSISQEPLYDKLGTVGRRVKHQTARDCRMPRQAAYPGIDLEQEGRYAIDSPGSPPNLLDGLPTLDAQLDEGEERYLIDPASKEDPKVKELTQVLIDWINDELAVHRIIVKQPLEEDLFDGQVLQKLIEKLENIKVEIPEVTQTEEGQKQKLRVVLDEADRILQAHGPHHHAKWTVEAIHSKYLVAMLHLLVALARYYRAPVRLPENVNVRVTVVQKRDGLLHQRQIIEEVTTTYDEWGLRQERDAFDTLFDHAPDKLNVVKKRLLLFVNQHLQRLNLEVNDLESQFHDGVYLILLIGLLEGYFVPLYDYYSAPTTMDQKTHNVAFAYELMMDAGLPRPRARPEDIVNLDLKSTLRVLYNLFTKRGVADVVTAPRSTAPGLHPHPWIKYRDLLLRLPFLRSGFSLKKREEEEGSSGNKQGSPAGGAADTPAMEHDHSDDDENSDGDANDGNDAEGVWSPDIEQSFQEALHMYPPCGRRKIILSEEGKMYGRNELIARYIKIRTAKTRTRKQVSSHIQVLARKKSREIQSKFKDHSNKEKAMQVMAQMSSAQIVSATMGPTTRQLNSNLPPLPAGLGTAAAYSTGHGAFWQSPLSQNIAPHGTDVKPCINGAYFDKTSSVLSGNGLAHNNGNAMPYDGRAIASSKLKLLDFTSFVESQRDPETRHVFVNIGPASTESLLETIDIRQIYDKFPEKKGGLKELYDRGPPNAFFLVKFWADINCPDIDTGGFYGVSSTFEGMENMNIQCSTKVCSFGKQVVEKVESDVGRYDSGRYLFRIQRSLMCEYMVNFILKLKDLPEKAMMNSVLENFTILQVISNRETQEILLCLAFVFEVSTSDHGAQHHVYRLVKD</sequence>
<keyword evidence="12" id="KW-0206">Cytoskeleton</keyword>
<keyword evidence="13" id="KW-0539">Nucleus</keyword>
<evidence type="ECO:0000256" key="3">
    <source>
        <dbReference type="ARBA" id="ARBA00004245"/>
    </source>
</evidence>
<keyword evidence="8" id="KW-0805">Transcription regulation</keyword>
<reference evidence="19" key="1">
    <citation type="submission" date="2017-01" db="EMBL/GenBank/DDBJ databases">
        <title>Comparative genomics of anhydrobiosis in the tardigrade Hypsibius dujardini.</title>
        <authorList>
            <person name="Yoshida Y."/>
            <person name="Koutsovoulos G."/>
            <person name="Laetsch D."/>
            <person name="Stevens L."/>
            <person name="Kumar S."/>
            <person name="Horikawa D."/>
            <person name="Ishino K."/>
            <person name="Komine S."/>
            <person name="Tomita M."/>
            <person name="Blaxter M."/>
            <person name="Arakawa K."/>
        </authorList>
    </citation>
    <scope>NUCLEOTIDE SEQUENCE [LARGE SCALE GENOMIC DNA]</scope>
    <source>
        <strain evidence="19">Z151</strain>
    </source>
</reference>
<evidence type="ECO:0000256" key="8">
    <source>
        <dbReference type="ARBA" id="ARBA00023015"/>
    </source>
</evidence>
<dbReference type="InterPro" id="IPR050937">
    <property type="entry name" value="TEC1_TEAD_TF"/>
</dbReference>
<dbReference type="Gene3D" id="2.70.50.80">
    <property type="match status" value="1"/>
</dbReference>
<accession>A0A1W0WW14</accession>
<evidence type="ECO:0000256" key="11">
    <source>
        <dbReference type="ARBA" id="ARBA00023203"/>
    </source>
</evidence>
<dbReference type="GO" id="GO:0003779">
    <property type="term" value="F:actin binding"/>
    <property type="evidence" value="ECO:0007669"/>
    <property type="project" value="UniProtKB-KW"/>
</dbReference>
<evidence type="ECO:0000256" key="12">
    <source>
        <dbReference type="ARBA" id="ARBA00023212"/>
    </source>
</evidence>
<keyword evidence="6" id="KW-0677">Repeat</keyword>
<feature type="domain" description="Calponin-homology (CH)" evidence="16">
    <location>
        <begin position="272"/>
        <end position="379"/>
    </location>
</feature>
<dbReference type="FunFam" id="2.70.50.80:FF:000003">
    <property type="entry name" value="Scalloped, isoform D"/>
    <property type="match status" value="1"/>
</dbReference>
<feature type="DNA-binding region" description="TEA" evidence="14">
    <location>
        <begin position="463"/>
        <end position="539"/>
    </location>
</feature>
<evidence type="ECO:0000256" key="2">
    <source>
        <dbReference type="ARBA" id="ARBA00004204"/>
    </source>
</evidence>
<evidence type="ECO:0000256" key="7">
    <source>
        <dbReference type="ARBA" id="ARBA00022889"/>
    </source>
</evidence>
<evidence type="ECO:0000256" key="6">
    <source>
        <dbReference type="ARBA" id="ARBA00022737"/>
    </source>
</evidence>
<keyword evidence="9" id="KW-0238">DNA-binding</keyword>